<gene>
    <name evidence="1" type="ORF">NCTC5052_00064</name>
</gene>
<sequence length="90" mass="10236">MKYLLRNISADIFNRRYPVGSRFRYYIVPGMPEVEVVTTTSEAWHVRNGRLVVRVEGKSGACRSTNSNPFSESFLQALRGVPAVMATNRR</sequence>
<proteinExistence type="predicted"/>
<dbReference type="AlphaFoldDB" id="A0A377XS42"/>
<organism evidence="1 2">
    <name type="scientific">Klebsiella pneumoniae</name>
    <dbReference type="NCBI Taxonomy" id="573"/>
    <lineage>
        <taxon>Bacteria</taxon>
        <taxon>Pseudomonadati</taxon>
        <taxon>Pseudomonadota</taxon>
        <taxon>Gammaproteobacteria</taxon>
        <taxon>Enterobacterales</taxon>
        <taxon>Enterobacteriaceae</taxon>
        <taxon>Klebsiella/Raoultella group</taxon>
        <taxon>Klebsiella</taxon>
        <taxon>Klebsiella pneumoniae complex</taxon>
    </lineage>
</organism>
<dbReference type="EMBL" id="UGLJ01000002">
    <property type="protein sequence ID" value="STT91721.1"/>
    <property type="molecule type" value="Genomic_DNA"/>
</dbReference>
<accession>A0A377XS42</accession>
<reference evidence="1 2" key="1">
    <citation type="submission" date="2018-06" db="EMBL/GenBank/DDBJ databases">
        <authorList>
            <consortium name="Pathogen Informatics"/>
            <person name="Doyle S."/>
        </authorList>
    </citation>
    <scope>NUCLEOTIDE SEQUENCE [LARGE SCALE GENOMIC DNA]</scope>
    <source>
        <strain evidence="1 2">NCTC5052</strain>
    </source>
</reference>
<evidence type="ECO:0000313" key="1">
    <source>
        <dbReference type="EMBL" id="STT91721.1"/>
    </source>
</evidence>
<evidence type="ECO:0000313" key="2">
    <source>
        <dbReference type="Proteomes" id="UP000254103"/>
    </source>
</evidence>
<protein>
    <submittedName>
        <fullName evidence="1">Uncharacterized protein</fullName>
    </submittedName>
</protein>
<dbReference type="Proteomes" id="UP000254103">
    <property type="component" value="Unassembled WGS sequence"/>
</dbReference>
<name>A0A377XS42_KLEPN</name>